<comment type="caution">
    <text evidence="1">The sequence shown here is derived from an EMBL/GenBank/DDBJ whole genome shotgun (WGS) entry which is preliminary data.</text>
</comment>
<dbReference type="EMBL" id="AWFB01000001">
    <property type="protein sequence ID" value="RAN36126.1"/>
    <property type="molecule type" value="Genomic_DNA"/>
</dbReference>
<evidence type="ECO:0000313" key="2">
    <source>
        <dbReference type="Proteomes" id="UP000249123"/>
    </source>
</evidence>
<evidence type="ECO:0000313" key="1">
    <source>
        <dbReference type="EMBL" id="RAN36126.1"/>
    </source>
</evidence>
<dbReference type="STRING" id="1280941.HY2_00390"/>
<proteinExistence type="predicted"/>
<dbReference type="AlphaFoldDB" id="A0A062UA33"/>
<gene>
    <name evidence="1" type="ORF">HY3_00680</name>
</gene>
<organism evidence="1 2">
    <name type="scientific">Hyphomonas pacifica</name>
    <dbReference type="NCBI Taxonomy" id="1280941"/>
    <lineage>
        <taxon>Bacteria</taxon>
        <taxon>Pseudomonadati</taxon>
        <taxon>Pseudomonadota</taxon>
        <taxon>Alphaproteobacteria</taxon>
        <taxon>Hyphomonadales</taxon>
        <taxon>Hyphomonadaceae</taxon>
        <taxon>Hyphomonas</taxon>
    </lineage>
</organism>
<accession>A0A062UA33</accession>
<protein>
    <submittedName>
        <fullName evidence="1">Uncharacterized protein</fullName>
    </submittedName>
</protein>
<reference evidence="1 2" key="1">
    <citation type="submission" date="2013-04" db="EMBL/GenBank/DDBJ databases">
        <title>Hyphomonas sp. T24B3 Genome Sequencing.</title>
        <authorList>
            <person name="Lai Q."/>
            <person name="Shao Z."/>
        </authorList>
    </citation>
    <scope>NUCLEOTIDE SEQUENCE [LARGE SCALE GENOMIC DNA]</scope>
    <source>
        <strain evidence="1 2">T24B3</strain>
    </source>
</reference>
<keyword evidence="2" id="KW-1185">Reference proteome</keyword>
<name>A0A062UA33_9PROT</name>
<accession>A0A328JYV5</accession>
<dbReference type="Proteomes" id="UP000249123">
    <property type="component" value="Unassembled WGS sequence"/>
</dbReference>
<dbReference type="RefSeq" id="WP_155836531.1">
    <property type="nucleotide sequence ID" value="NZ_AWFA01000001.1"/>
</dbReference>
<sequence>MMSFISLVRNLAIAAILAWLGLEFAPDQKDSSEQADTGTVSVLAVGR</sequence>